<proteinExistence type="predicted"/>
<feature type="compositionally biased region" description="Acidic residues" evidence="1">
    <location>
        <begin position="112"/>
        <end position="125"/>
    </location>
</feature>
<reference evidence="2 4" key="1">
    <citation type="submission" date="2015-10" db="EMBL/GenBank/DDBJ databases">
        <title>The cercosporin biosynthetic gene cluster was horizontally transferred to several fungal lineages and shown to be expanded in Cercospora beticola based on microsynteny with recipient genomes.</title>
        <authorList>
            <person name="De Jonge R."/>
            <person name="Ebert M.K."/>
            <person name="Suttle J.C."/>
            <person name="Jurick Ii W.M."/>
            <person name="Secor G.A."/>
            <person name="Thomma B.P."/>
            <person name="Van De Peer Y."/>
            <person name="Bolton M.D."/>
        </authorList>
    </citation>
    <scope>NUCLEOTIDE SEQUENCE [LARGE SCALE GENOMIC DNA]</scope>
    <source>
        <strain evidence="2 4">09-40</strain>
    </source>
</reference>
<name>A0A2G5HJT8_CERBT</name>
<dbReference type="EMBL" id="CP134187">
    <property type="protein sequence ID" value="WPB01180.1"/>
    <property type="molecule type" value="Genomic_DNA"/>
</dbReference>
<protein>
    <recommendedName>
        <fullName evidence="6">Methyltransferase domain-containing protein</fullName>
    </recommendedName>
</protein>
<evidence type="ECO:0000313" key="3">
    <source>
        <dbReference type="EMBL" id="WPB01180.1"/>
    </source>
</evidence>
<feature type="region of interest" description="Disordered" evidence="1">
    <location>
        <begin position="106"/>
        <end position="125"/>
    </location>
</feature>
<evidence type="ECO:0000313" key="5">
    <source>
        <dbReference type="Proteomes" id="UP001302367"/>
    </source>
</evidence>
<organism evidence="2 4">
    <name type="scientific">Cercospora beticola</name>
    <name type="common">Sugarbeet leaf spot fungus</name>
    <dbReference type="NCBI Taxonomy" id="122368"/>
    <lineage>
        <taxon>Eukaryota</taxon>
        <taxon>Fungi</taxon>
        <taxon>Dikarya</taxon>
        <taxon>Ascomycota</taxon>
        <taxon>Pezizomycotina</taxon>
        <taxon>Dothideomycetes</taxon>
        <taxon>Dothideomycetidae</taxon>
        <taxon>Mycosphaerellales</taxon>
        <taxon>Mycosphaerellaceae</taxon>
        <taxon>Cercospora</taxon>
    </lineage>
</organism>
<evidence type="ECO:0000313" key="4">
    <source>
        <dbReference type="Proteomes" id="UP000230605"/>
    </source>
</evidence>
<dbReference type="SUPFAM" id="SSF53335">
    <property type="entry name" value="S-adenosyl-L-methionine-dependent methyltransferases"/>
    <property type="match status" value="1"/>
</dbReference>
<sequence>MSIPQPENNAIVQFAGRNYPRYALQHGIHCVPVDEEEEQRYDEVNDVLQKLFGDGIDGVILPEAMRDEERLDEGAEVLECGYGKAAWIDKLLAYRPDADVTGIDIFTGQGNSDEDDDDEDEEEDAGIESFIRRRWNLNASFREDTSDDHLKPETFDLINSRLLADGINADRWQSYVRELYVLLKPDGWLQMVEGQALFQSDSGRDAPFLSRWWEWYREKMIQMRKNPRIASQLGTLMTNAGFKDVHYHVARLPLGSWDPAKAQLGNQMRDVVDQMLIDVSLYPFLAVGKMPREQYDNLIAGARAELRRPELRLYFNMHVAYGRKSRRGR</sequence>
<accession>A0A2G5HJT8</accession>
<dbReference type="AlphaFoldDB" id="A0A2G5HJT8"/>
<dbReference type="Proteomes" id="UP001302367">
    <property type="component" value="Chromosome 4"/>
</dbReference>
<keyword evidence="5" id="KW-1185">Reference proteome</keyword>
<dbReference type="Gene3D" id="3.40.50.150">
    <property type="entry name" value="Vaccinia Virus protein VP39"/>
    <property type="match status" value="1"/>
</dbReference>
<dbReference type="Proteomes" id="UP000230605">
    <property type="component" value="Chromosome 4"/>
</dbReference>
<dbReference type="Pfam" id="PF13489">
    <property type="entry name" value="Methyltransf_23"/>
    <property type="match status" value="1"/>
</dbReference>
<dbReference type="OrthoDB" id="506498at2759"/>
<evidence type="ECO:0000313" key="2">
    <source>
        <dbReference type="EMBL" id="PIA92799.1"/>
    </source>
</evidence>
<gene>
    <name evidence="2" type="ORF">CB0940_03975</name>
    <name evidence="3" type="ORF">RHO25_005803</name>
</gene>
<dbReference type="EMBL" id="LKMD01000105">
    <property type="protein sequence ID" value="PIA92799.1"/>
    <property type="molecule type" value="Genomic_DNA"/>
</dbReference>
<dbReference type="InterPro" id="IPR029063">
    <property type="entry name" value="SAM-dependent_MTases_sf"/>
</dbReference>
<evidence type="ECO:0000256" key="1">
    <source>
        <dbReference type="SAM" id="MobiDB-lite"/>
    </source>
</evidence>
<reference evidence="3 5" key="2">
    <citation type="submission" date="2023-09" db="EMBL/GenBank/DDBJ databases">
        <title>Complete-Gapless Cercospora beticola genome.</title>
        <authorList>
            <person name="Wyatt N.A."/>
            <person name="Spanner R.E."/>
            <person name="Bolton M.D."/>
        </authorList>
    </citation>
    <scope>NUCLEOTIDE SEQUENCE [LARGE SCALE GENOMIC DNA]</scope>
    <source>
        <strain evidence="3">Cb09-40</strain>
    </source>
</reference>
<evidence type="ECO:0008006" key="6">
    <source>
        <dbReference type="Google" id="ProtNLM"/>
    </source>
</evidence>